<feature type="binding site" evidence="2">
    <location>
        <position position="203"/>
    </location>
    <ligand>
        <name>Mg(2+)</name>
        <dbReference type="ChEBI" id="CHEBI:18420"/>
    </ligand>
</feature>
<feature type="binding site" evidence="2">
    <location>
        <begin position="16"/>
        <end position="19"/>
    </location>
    <ligand>
        <name>substrate</name>
    </ligand>
</feature>
<evidence type="ECO:0000313" key="3">
    <source>
        <dbReference type="EMBL" id="AKU79508.1"/>
    </source>
</evidence>
<protein>
    <recommendedName>
        <fullName evidence="2">Isoprenyl transferase</fullName>
        <ecNumber evidence="2">2.5.1.-</ecNumber>
    </recommendedName>
</protein>
<keyword evidence="2" id="KW-0460">Magnesium</keyword>
<evidence type="ECO:0000256" key="1">
    <source>
        <dbReference type="ARBA" id="ARBA00022679"/>
    </source>
</evidence>
<dbReference type="OrthoDB" id="4191603at2"/>
<comment type="cofactor">
    <cofactor evidence="2">
        <name>Mg(2+)</name>
        <dbReference type="ChEBI" id="CHEBI:18420"/>
    </cofactor>
    <text evidence="2">Binds 2 magnesium ions per subunit.</text>
</comment>
<keyword evidence="1 2" id="KW-0808">Transferase</keyword>
<comment type="similarity">
    <text evidence="2">Belongs to the UPP synthase family.</text>
</comment>
<comment type="function">
    <text evidence="2">Catalyzes the condensation of isopentenyl diphosphate (IPP) with allylic pyrophosphates generating different type of terpenoids.</text>
</comment>
<feature type="active site" description="Proton acceptor" evidence="2">
    <location>
        <position position="63"/>
    </location>
</feature>
<feature type="binding site" evidence="2">
    <location>
        <position position="32"/>
    </location>
    <ligand>
        <name>substrate</name>
    </ligand>
</feature>
<dbReference type="InterPro" id="IPR018520">
    <property type="entry name" value="UPP_synth-like_CS"/>
</dbReference>
<dbReference type="EC" id="2.5.1.-" evidence="2"/>
<feature type="binding site" evidence="2">
    <location>
        <position position="20"/>
    </location>
    <ligand>
        <name>substrate</name>
    </ligand>
</feature>
<dbReference type="GO" id="GO:0000287">
    <property type="term" value="F:magnesium ion binding"/>
    <property type="evidence" value="ECO:0007669"/>
    <property type="project" value="UniProtKB-UniRule"/>
</dbReference>
<dbReference type="Gene3D" id="3.40.1180.10">
    <property type="entry name" value="Decaprenyl diphosphate synthase-like"/>
    <property type="match status" value="1"/>
</dbReference>
<feature type="binding site" evidence="2">
    <location>
        <position position="184"/>
    </location>
    <ligand>
        <name>substrate</name>
    </ligand>
</feature>
<feature type="active site" evidence="2">
    <location>
        <position position="15"/>
    </location>
</feature>
<keyword evidence="4" id="KW-1185">Reference proteome</keyword>
<dbReference type="NCBIfam" id="TIGR00055">
    <property type="entry name" value="uppS"/>
    <property type="match status" value="1"/>
</dbReference>
<comment type="subunit">
    <text evidence="2">Homodimer.</text>
</comment>
<dbReference type="PANTHER" id="PTHR10291">
    <property type="entry name" value="DEHYDRODOLICHYL DIPHOSPHATE SYNTHASE FAMILY MEMBER"/>
    <property type="match status" value="1"/>
</dbReference>
<dbReference type="KEGG" id="stur:STURON_00262"/>
<dbReference type="GO" id="GO:0016094">
    <property type="term" value="P:polyprenol biosynthetic process"/>
    <property type="evidence" value="ECO:0007669"/>
    <property type="project" value="TreeGrafter"/>
</dbReference>
<evidence type="ECO:0000256" key="2">
    <source>
        <dbReference type="HAMAP-Rule" id="MF_01139"/>
    </source>
</evidence>
<accession>A0A0K1P5F2</accession>
<dbReference type="STRING" id="216946.STURO_v1c02630"/>
<gene>
    <name evidence="3" type="primary">uppS</name>
    <name evidence="3" type="ORF">STURON_00262</name>
</gene>
<feature type="binding site" evidence="2">
    <location>
        <position position="28"/>
    </location>
    <ligand>
        <name>substrate</name>
    </ligand>
</feature>
<dbReference type="InterPro" id="IPR036424">
    <property type="entry name" value="UPP_synth-like_sf"/>
</dbReference>
<dbReference type="SUPFAM" id="SSF64005">
    <property type="entry name" value="Undecaprenyl diphosphate synthase"/>
    <property type="match status" value="1"/>
</dbReference>
<feature type="binding site" evidence="2">
    <location>
        <position position="64"/>
    </location>
    <ligand>
        <name>substrate</name>
    </ligand>
</feature>
<feature type="binding site" evidence="2">
    <location>
        <position position="66"/>
    </location>
    <ligand>
        <name>substrate</name>
    </ligand>
</feature>
<dbReference type="PANTHER" id="PTHR10291:SF0">
    <property type="entry name" value="DEHYDRODOLICHYL DIPHOSPHATE SYNTHASE 2"/>
    <property type="match status" value="1"/>
</dbReference>
<dbReference type="AlphaFoldDB" id="A0A0K1P5F2"/>
<dbReference type="InterPro" id="IPR001441">
    <property type="entry name" value="UPP_synth-like"/>
</dbReference>
<sequence>MVNITNIKHIALILDGNGRWAKKFHRPRTYGHRVGMQNIWPTLLAIKKQNIKHASFYCFSTENWNRPKSEVEFLIKFPLKLFNKNKQNDYIKNNIKVIWMGLRNRVPKETRDAIEEIESKTKDCNGLIFNICLDYGSHEEIESSIRKVFDYYIKNNIDLNKFKIEDLFKNLYSKDSPPIDLLIRTSGEQRLSNFMLLQAAYAELYFTKKHWPEFRESDLKSAIEEYNKRDRRFGEIKNAK</sequence>
<dbReference type="HAMAP" id="MF_01139">
    <property type="entry name" value="ISPT"/>
    <property type="match status" value="1"/>
</dbReference>
<keyword evidence="2" id="KW-0479">Metal-binding</keyword>
<name>A0A0K1P5F2_9MOLU</name>
<dbReference type="Proteomes" id="UP000067243">
    <property type="component" value="Chromosome"/>
</dbReference>
<dbReference type="Pfam" id="PF01255">
    <property type="entry name" value="Prenyltransf"/>
    <property type="match status" value="1"/>
</dbReference>
<feature type="binding site" evidence="2">
    <location>
        <begin position="190"/>
        <end position="192"/>
    </location>
    <ligand>
        <name>substrate</name>
    </ligand>
</feature>
<proteinExistence type="inferred from homology"/>
<feature type="binding site" evidence="2">
    <location>
        <begin position="60"/>
        <end position="62"/>
    </location>
    <ligand>
        <name>substrate</name>
    </ligand>
</feature>
<dbReference type="GO" id="GO:0045547">
    <property type="term" value="F:ditrans,polycis-polyprenyl diphosphate synthase [(2E,6E)-farnesyl diphosphate specific] activity"/>
    <property type="evidence" value="ECO:0007669"/>
    <property type="project" value="TreeGrafter"/>
</dbReference>
<dbReference type="CDD" id="cd00475">
    <property type="entry name" value="Cis_IPPS"/>
    <property type="match status" value="1"/>
</dbReference>
<evidence type="ECO:0000313" key="4">
    <source>
        <dbReference type="Proteomes" id="UP000067243"/>
    </source>
</evidence>
<dbReference type="PATRIC" id="fig|216946.3.peg.263"/>
<dbReference type="PROSITE" id="PS01066">
    <property type="entry name" value="UPP_SYNTHASE"/>
    <property type="match status" value="1"/>
</dbReference>
<dbReference type="RefSeq" id="WP_082236162.1">
    <property type="nucleotide sequence ID" value="NZ_CP012328.1"/>
</dbReference>
<organism evidence="3 4">
    <name type="scientific">Spiroplasma turonicum</name>
    <dbReference type="NCBI Taxonomy" id="216946"/>
    <lineage>
        <taxon>Bacteria</taxon>
        <taxon>Bacillati</taxon>
        <taxon>Mycoplasmatota</taxon>
        <taxon>Mollicutes</taxon>
        <taxon>Entomoplasmatales</taxon>
        <taxon>Spiroplasmataceae</taxon>
        <taxon>Spiroplasma</taxon>
    </lineage>
</organism>
<reference evidence="3 4" key="1">
    <citation type="journal article" date="2015" name="Genome Announc.">
        <title>Complete Genome Sequence of Spiroplasma turonicum Strain Tab4cT, a Parasite of a Horse Fly, Haematopota sp. (Diptera: Tabanidae).</title>
        <authorList>
            <person name="Davis R.E."/>
            <person name="Shao J."/>
            <person name="Zhao Y."/>
            <person name="Gasparich G.E."/>
            <person name="Gaynor B.J."/>
            <person name="Donofrio N."/>
        </authorList>
    </citation>
    <scope>NUCLEOTIDE SEQUENCE [LARGE SCALE GENOMIC DNA]</scope>
    <source>
        <strain evidence="3 4">Tab4c</strain>
    </source>
</reference>
<dbReference type="EMBL" id="CP012328">
    <property type="protein sequence ID" value="AKU79508.1"/>
    <property type="molecule type" value="Genomic_DNA"/>
</dbReference>
<feature type="binding site" evidence="2">
    <location>
        <position position="15"/>
    </location>
    <ligand>
        <name>Mg(2+)</name>
        <dbReference type="ChEBI" id="CHEBI:18420"/>
    </ligand>
</feature>